<evidence type="ECO:0000256" key="2">
    <source>
        <dbReference type="SAM" id="MobiDB-lite"/>
    </source>
</evidence>
<reference evidence="3 4" key="1">
    <citation type="submission" date="2017-12" db="EMBL/GenBank/DDBJ databases">
        <title>Comparative genomics of Botrytis spp.</title>
        <authorList>
            <person name="Valero-Jimenez C.A."/>
            <person name="Tapia P."/>
            <person name="Veloso J."/>
            <person name="Silva-Moreno E."/>
            <person name="Staats M."/>
            <person name="Valdes J.H."/>
            <person name="Van Kan J.A.L."/>
        </authorList>
    </citation>
    <scope>NUCLEOTIDE SEQUENCE [LARGE SCALE GENOMIC DNA]</scope>
    <source>
        <strain evidence="3 4">MUCL11595</strain>
    </source>
</reference>
<sequence>MLIDLEQSTIDETEWEKSTNKGNAGGLLSDLQYNRQWVDEARQREEKRLQEKEREKAKGRRIWKLKYLNQQGK</sequence>
<feature type="coiled-coil region" evidence="1">
    <location>
        <begin position="35"/>
        <end position="62"/>
    </location>
</feature>
<keyword evidence="1" id="KW-0175">Coiled coil</keyword>
<comment type="caution">
    <text evidence="3">The sequence shown here is derived from an EMBL/GenBank/DDBJ whole genome shotgun (WGS) entry which is preliminary data.</text>
</comment>
<evidence type="ECO:0000313" key="4">
    <source>
        <dbReference type="Proteomes" id="UP000297527"/>
    </source>
</evidence>
<organism evidence="3 4">
    <name type="scientific">Botryotinia convoluta</name>
    <dbReference type="NCBI Taxonomy" id="54673"/>
    <lineage>
        <taxon>Eukaryota</taxon>
        <taxon>Fungi</taxon>
        <taxon>Dikarya</taxon>
        <taxon>Ascomycota</taxon>
        <taxon>Pezizomycotina</taxon>
        <taxon>Leotiomycetes</taxon>
        <taxon>Helotiales</taxon>
        <taxon>Sclerotiniaceae</taxon>
        <taxon>Botryotinia</taxon>
    </lineage>
</organism>
<evidence type="ECO:0000256" key="1">
    <source>
        <dbReference type="SAM" id="Coils"/>
    </source>
</evidence>
<dbReference type="Proteomes" id="UP000297527">
    <property type="component" value="Unassembled WGS sequence"/>
</dbReference>
<evidence type="ECO:0000313" key="3">
    <source>
        <dbReference type="EMBL" id="TGO44275.1"/>
    </source>
</evidence>
<feature type="region of interest" description="Disordered" evidence="2">
    <location>
        <begin position="1"/>
        <end position="27"/>
    </location>
</feature>
<keyword evidence="4" id="KW-1185">Reference proteome</keyword>
<dbReference type="AlphaFoldDB" id="A0A4Z1H651"/>
<name>A0A4Z1H651_9HELO</name>
<proteinExistence type="predicted"/>
<accession>A0A4Z1H651</accession>
<dbReference type="OrthoDB" id="3559253at2759"/>
<protein>
    <submittedName>
        <fullName evidence="3">Uncharacterized protein</fullName>
    </submittedName>
</protein>
<gene>
    <name evidence="3" type="ORF">BCON_0556g00010</name>
</gene>
<dbReference type="EMBL" id="PQXN01000554">
    <property type="protein sequence ID" value="TGO44275.1"/>
    <property type="molecule type" value="Genomic_DNA"/>
</dbReference>